<organism evidence="2 3">
    <name type="scientific">Hyella patelloides LEGE 07179</name>
    <dbReference type="NCBI Taxonomy" id="945734"/>
    <lineage>
        <taxon>Bacteria</taxon>
        <taxon>Bacillati</taxon>
        <taxon>Cyanobacteriota</taxon>
        <taxon>Cyanophyceae</taxon>
        <taxon>Pleurocapsales</taxon>
        <taxon>Hyellaceae</taxon>
        <taxon>Hyella</taxon>
    </lineage>
</organism>
<evidence type="ECO:0008006" key="4">
    <source>
        <dbReference type="Google" id="ProtNLM"/>
    </source>
</evidence>
<reference evidence="2 3" key="1">
    <citation type="submission" date="2019-01" db="EMBL/GenBank/DDBJ databases">
        <authorList>
            <person name="Brito A."/>
        </authorList>
    </citation>
    <scope>NUCLEOTIDE SEQUENCE [LARGE SCALE GENOMIC DNA]</scope>
    <source>
        <strain evidence="2">1</strain>
    </source>
</reference>
<proteinExistence type="predicted"/>
<dbReference type="RefSeq" id="WP_144872939.1">
    <property type="nucleotide sequence ID" value="NZ_LR214003.1"/>
</dbReference>
<name>A0A563VSF9_9CYAN</name>
<dbReference type="Proteomes" id="UP000320055">
    <property type="component" value="Unassembled WGS sequence"/>
</dbReference>
<evidence type="ECO:0000313" key="3">
    <source>
        <dbReference type="Proteomes" id="UP000320055"/>
    </source>
</evidence>
<protein>
    <recommendedName>
        <fullName evidence="4">Multisubunit sodium/proton antiporter, MrpE subunit</fullName>
    </recommendedName>
</protein>
<gene>
    <name evidence="2" type="ORF">H1P_2600006</name>
</gene>
<dbReference type="EMBL" id="CAACVJ010000180">
    <property type="protein sequence ID" value="VEP14394.1"/>
    <property type="molecule type" value="Genomic_DNA"/>
</dbReference>
<keyword evidence="3" id="KW-1185">Reference proteome</keyword>
<keyword evidence="1" id="KW-1133">Transmembrane helix</keyword>
<keyword evidence="1" id="KW-0472">Membrane</keyword>
<feature type="transmembrane region" description="Helical" evidence="1">
    <location>
        <begin position="23"/>
        <end position="46"/>
    </location>
</feature>
<sequence length="144" mass="16879">MDANPGLRVSLTTYLNIILRLTIWFLLTADLSLPNIILGIAIALLLPRGHASAEKLKDWLQMLWEIIVAIPQAYMEAIEIMLRPHNHEEIVRERVKPQRTPGLVFLDIYVITFTPKTIVLRYLEEGWYEVHYVTRRREGMRDEE</sequence>
<evidence type="ECO:0000256" key="1">
    <source>
        <dbReference type="SAM" id="Phobius"/>
    </source>
</evidence>
<dbReference type="OrthoDB" id="464535at2"/>
<keyword evidence="1" id="KW-0812">Transmembrane</keyword>
<accession>A0A563VSF9</accession>
<dbReference type="AlphaFoldDB" id="A0A563VSF9"/>
<evidence type="ECO:0000313" key="2">
    <source>
        <dbReference type="EMBL" id="VEP14394.1"/>
    </source>
</evidence>